<dbReference type="GO" id="GO:0008908">
    <property type="term" value="F:isochorismatase activity"/>
    <property type="evidence" value="ECO:0007669"/>
    <property type="project" value="UniProtKB-EC"/>
</dbReference>
<evidence type="ECO:0000256" key="1">
    <source>
        <dbReference type="ARBA" id="ARBA00022801"/>
    </source>
</evidence>
<evidence type="ECO:0000259" key="2">
    <source>
        <dbReference type="Pfam" id="PF00857"/>
    </source>
</evidence>
<dbReference type="InterPro" id="IPR000868">
    <property type="entry name" value="Isochorismatase-like_dom"/>
</dbReference>
<dbReference type="InterPro" id="IPR050272">
    <property type="entry name" value="Isochorismatase-like_hydrls"/>
</dbReference>
<gene>
    <name evidence="3" type="ORF">BN4615_P3442</name>
</gene>
<keyword evidence="1 3" id="KW-0378">Hydrolase</keyword>
<dbReference type="InterPro" id="IPR036380">
    <property type="entry name" value="Isochorismatase-like_sf"/>
</dbReference>
<dbReference type="Gene3D" id="3.40.50.850">
    <property type="entry name" value="Isochorismatase-like"/>
    <property type="match status" value="1"/>
</dbReference>
<organism evidence="3">
    <name type="scientific">Nonomuraea gerenzanensis</name>
    <dbReference type="NCBI Taxonomy" id="93944"/>
    <lineage>
        <taxon>Bacteria</taxon>
        <taxon>Bacillati</taxon>
        <taxon>Actinomycetota</taxon>
        <taxon>Actinomycetes</taxon>
        <taxon>Streptosporangiales</taxon>
        <taxon>Streptosporangiaceae</taxon>
        <taxon>Nonomuraea</taxon>
    </lineage>
</organism>
<dbReference type="RefSeq" id="WP_225273087.1">
    <property type="nucleotide sequence ID" value="NZ_CP084058.1"/>
</dbReference>
<evidence type="ECO:0000313" key="3">
    <source>
        <dbReference type="EMBL" id="SBO93926.1"/>
    </source>
</evidence>
<dbReference type="AlphaFoldDB" id="A0A1M4E516"/>
<proteinExistence type="predicted"/>
<dbReference type="EMBL" id="LT559118">
    <property type="protein sequence ID" value="SBO93926.1"/>
    <property type="molecule type" value="Genomic_DNA"/>
</dbReference>
<dbReference type="Pfam" id="PF00857">
    <property type="entry name" value="Isochorismatase"/>
    <property type="match status" value="1"/>
</dbReference>
<dbReference type="SUPFAM" id="SSF52499">
    <property type="entry name" value="Isochorismatase-like hydrolases"/>
    <property type="match status" value="1"/>
</dbReference>
<feature type="domain" description="Isochorismatase-like" evidence="2">
    <location>
        <begin position="3"/>
        <end position="173"/>
    </location>
</feature>
<dbReference type="EC" id="3.3.2.1" evidence="3"/>
<sequence>MIALLVIDAQQEYSRSGSLPVERFEQAIGNIRRLLETARSSDVATVVHVRHISKVPGDQSFDAGSPGIDFVDDVRPLPDELVLTKHYIGSFSNPDLDRFLRAQQVDQVVICGFTSFICCDTTAREAVQLGYKVFYVDDAISEFSLGNISAQDLHRTVAAVQGAVFSTVTTTEDAVALLAGKA</sequence>
<dbReference type="PANTHER" id="PTHR43540">
    <property type="entry name" value="PEROXYUREIDOACRYLATE/UREIDOACRYLATE AMIDOHYDROLASE-RELATED"/>
    <property type="match status" value="1"/>
</dbReference>
<accession>A0A1M4E516</accession>
<reference evidence="3" key="1">
    <citation type="submission" date="2016-04" db="EMBL/GenBank/DDBJ databases">
        <authorList>
            <person name="Evans L.H."/>
            <person name="Alamgir A."/>
            <person name="Owens N."/>
            <person name="Weber N.D."/>
            <person name="Virtaneva K."/>
            <person name="Barbian K."/>
            <person name="Babar A."/>
            <person name="Rosenke K."/>
        </authorList>
    </citation>
    <scope>NUCLEOTIDE SEQUENCE</scope>
    <source>
        <strain evidence="3">Nono1</strain>
    </source>
</reference>
<protein>
    <submittedName>
        <fullName evidence="3">Isochorismatase</fullName>
        <ecNumber evidence="3">3.3.2.1</ecNumber>
    </submittedName>
</protein>
<name>A0A1M4E516_9ACTN</name>